<name>A0A9P3BLA5_9EURO</name>
<feature type="region of interest" description="Disordered" evidence="1">
    <location>
        <begin position="79"/>
        <end position="110"/>
    </location>
</feature>
<feature type="region of interest" description="Disordered" evidence="1">
    <location>
        <begin position="515"/>
        <end position="895"/>
    </location>
</feature>
<evidence type="ECO:0008006" key="4">
    <source>
        <dbReference type="Google" id="ProtNLM"/>
    </source>
</evidence>
<feature type="compositionally biased region" description="Basic and acidic residues" evidence="1">
    <location>
        <begin position="722"/>
        <end position="736"/>
    </location>
</feature>
<evidence type="ECO:0000256" key="1">
    <source>
        <dbReference type="SAM" id="MobiDB-lite"/>
    </source>
</evidence>
<feature type="compositionally biased region" description="Low complexity" evidence="1">
    <location>
        <begin position="648"/>
        <end position="660"/>
    </location>
</feature>
<comment type="caution">
    <text evidence="2">The sequence shown here is derived from an EMBL/GenBank/DDBJ whole genome shotgun (WGS) entry which is preliminary data.</text>
</comment>
<dbReference type="InterPro" id="IPR024527">
    <property type="entry name" value="Eisosome1"/>
</dbReference>
<feature type="compositionally biased region" description="Basic and acidic residues" evidence="1">
    <location>
        <begin position="859"/>
        <end position="868"/>
    </location>
</feature>
<dbReference type="GO" id="GO:0070941">
    <property type="term" value="P:eisosome assembly"/>
    <property type="evidence" value="ECO:0007669"/>
    <property type="project" value="TreeGrafter"/>
</dbReference>
<feature type="compositionally biased region" description="Basic and acidic residues" evidence="1">
    <location>
        <begin position="696"/>
        <end position="705"/>
    </location>
</feature>
<reference evidence="2 3" key="1">
    <citation type="submission" date="2018-10" db="EMBL/GenBank/DDBJ databases">
        <title>Pan-genome distribution and transcriptional activeness of fungal secondary metabolism genes in Aspergillus section Fumigati.</title>
        <authorList>
            <person name="Takahashi H."/>
            <person name="Umemura M."/>
            <person name="Ninomiya A."/>
            <person name="Kusuya Y."/>
            <person name="Urayama S."/>
            <person name="Shimizu M."/>
            <person name="Watanabe A."/>
            <person name="Kamei K."/>
            <person name="Yaguchi T."/>
            <person name="Hagiwara D."/>
        </authorList>
    </citation>
    <scope>NUCLEOTIDE SEQUENCE [LARGE SCALE GENOMIC DNA]</scope>
    <source>
        <strain evidence="2 3">IFM 55266</strain>
    </source>
</reference>
<feature type="compositionally biased region" description="Polar residues" evidence="1">
    <location>
        <begin position="818"/>
        <end position="829"/>
    </location>
</feature>
<dbReference type="GeneID" id="67007382"/>
<feature type="compositionally biased region" description="Basic and acidic residues" evidence="1">
    <location>
        <begin position="361"/>
        <end position="370"/>
    </location>
</feature>
<keyword evidence="3" id="KW-1185">Reference proteome</keyword>
<feature type="compositionally biased region" description="Low complexity" evidence="1">
    <location>
        <begin position="594"/>
        <end position="636"/>
    </location>
</feature>
<accession>A0A9P3BLA5</accession>
<dbReference type="PANTHER" id="PTHR28298">
    <property type="entry name" value="EISOSOME PROTEIN 1"/>
    <property type="match status" value="1"/>
</dbReference>
<feature type="compositionally biased region" description="Pro residues" evidence="1">
    <location>
        <begin position="581"/>
        <end position="593"/>
    </location>
</feature>
<protein>
    <recommendedName>
        <fullName evidence="4">Eisosome protein 1</fullName>
    </recommendedName>
</protein>
<feature type="compositionally biased region" description="Basic and acidic residues" evidence="1">
    <location>
        <begin position="515"/>
        <end position="544"/>
    </location>
</feature>
<feature type="region of interest" description="Disordered" evidence="1">
    <location>
        <begin position="348"/>
        <end position="371"/>
    </location>
</feature>
<dbReference type="Pfam" id="PF12757">
    <property type="entry name" value="Eisosome1"/>
    <property type="match status" value="1"/>
</dbReference>
<evidence type="ECO:0000313" key="2">
    <source>
        <dbReference type="EMBL" id="GIJ89826.1"/>
    </source>
</evidence>
<dbReference type="EMBL" id="BHVY01000006">
    <property type="protein sequence ID" value="GIJ89826.1"/>
    <property type="molecule type" value="Genomic_DNA"/>
</dbReference>
<evidence type="ECO:0000313" key="3">
    <source>
        <dbReference type="Proteomes" id="UP001043456"/>
    </source>
</evidence>
<dbReference type="Proteomes" id="UP001043456">
    <property type="component" value="Unassembled WGS sequence"/>
</dbReference>
<feature type="compositionally biased region" description="Basic and acidic residues" evidence="1">
    <location>
        <begin position="557"/>
        <end position="566"/>
    </location>
</feature>
<dbReference type="OrthoDB" id="4070583at2759"/>
<feature type="region of interest" description="Disordered" evidence="1">
    <location>
        <begin position="1"/>
        <end position="21"/>
    </location>
</feature>
<dbReference type="RefSeq" id="XP_043160572.1">
    <property type="nucleotide sequence ID" value="XM_043304637.1"/>
</dbReference>
<sequence>MATTESHPGVHRVSIQRSRSARLADQAATAALYVTQPERRLSVREPATFESQLFRDPKATGSLNLSHASASAALAHARSHEKNLTPDRPSTVGYQTQDTRTAEAPVARPSPEGYKAAITAVRDRRAITSLPPVTTGFKYDISTTSDQVYDTQRESLDRDKALRAATGAYRISRNRADSAPSKPMMAREAPYAASAASSVKPAPEVEDPLAHIDSSAEASRIHHMATANAQLYTEQPPVGLEEKDRRNVLRAAAISMARDMYDITEKREEVLTEEPSAALYGAQRGLSRMRSQQTVPKSDPAAIKQAIKVQEAAQQRAAEKLAKLNEPTYQEYYGVEPHVPRPTLSIRRRRASFDSDTSAADAERSREIRHQMSSLRSRLDAVDEQRTKDRASLMEAARRNVNATIQDMDMRVYHETGRPPPSMQKEGEEAALEQAQREVQEQEPYRPSDRVNIGAERYVDMADVEAVARSRLQPTFDEIADRAEEERAREEEERARELEARLDAEERKRYEAIARERELDTMAEEKRQREAEIQKQQMKEKATGEKTWLWRRKSKRTRDTEQRPSAEEETDYHAAGGVAPVPQPEAAPQPTTPPVEAASQVAAAPEAEAPKAEAPQAEAPQAEAPQAEAPQAEAPQAKPPRAEVPQVEAPQAEPATTEAATEAEEHPVEQPAIIDTAQPQPAEDEEKIVAPGAAGEEGHPLERRGSRLKTWFKGRVGRRRSNGAERESPRETEGEGARNASTGFAGGAALAGTDSRGAALRSHPVTGNDLATMQRMSVDEGSLGNEATRRGSSGIAEQNGENRKPSRLRSSFMKIVSGGSQDNKTNGVSKPSDDRRAASESAEESGVRNPEGSNASTATKEELRESAADHGLPVPPAIGKHATNGSRESRFSEDL</sequence>
<gene>
    <name evidence="2" type="ORF">Asppvi_008772</name>
</gene>
<feature type="compositionally biased region" description="Basic residues" evidence="1">
    <location>
        <begin position="706"/>
        <end position="721"/>
    </location>
</feature>
<dbReference type="PANTHER" id="PTHR28298:SF1">
    <property type="entry name" value="EISOSOME PROTEIN 1"/>
    <property type="match status" value="1"/>
</dbReference>
<dbReference type="AlphaFoldDB" id="A0A9P3BLA5"/>
<organism evidence="2 3">
    <name type="scientific">Aspergillus pseudoviridinutans</name>
    <dbReference type="NCBI Taxonomy" id="1517512"/>
    <lineage>
        <taxon>Eukaryota</taxon>
        <taxon>Fungi</taxon>
        <taxon>Dikarya</taxon>
        <taxon>Ascomycota</taxon>
        <taxon>Pezizomycotina</taxon>
        <taxon>Eurotiomycetes</taxon>
        <taxon>Eurotiomycetidae</taxon>
        <taxon>Eurotiales</taxon>
        <taxon>Aspergillaceae</taxon>
        <taxon>Aspergillus</taxon>
        <taxon>Aspergillus subgen. Fumigati</taxon>
    </lineage>
</organism>
<proteinExistence type="predicted"/>